<dbReference type="Proteomes" id="UP000582837">
    <property type="component" value="Unassembled WGS sequence"/>
</dbReference>
<dbReference type="GO" id="GO:0047429">
    <property type="term" value="F:nucleoside triphosphate diphosphatase activity"/>
    <property type="evidence" value="ECO:0007669"/>
    <property type="project" value="UniProtKB-EC"/>
</dbReference>
<comment type="cofactor">
    <cofactor evidence="1 9">
        <name>a divalent metal cation</name>
        <dbReference type="ChEBI" id="CHEBI:60240"/>
    </cofactor>
</comment>
<comment type="caution">
    <text evidence="10">The sequence shown here is derived from an EMBL/GenBank/DDBJ whole genome shotgun (WGS) entry which is preliminary data.</text>
</comment>
<comment type="subcellular location">
    <subcellularLocation>
        <location evidence="2 9">Cytoplasm</location>
    </subcellularLocation>
</comment>
<evidence type="ECO:0000256" key="6">
    <source>
        <dbReference type="ARBA" id="ARBA00050213"/>
    </source>
</evidence>
<gene>
    <name evidence="10" type="ORF">HNQ61_000982</name>
</gene>
<protein>
    <recommendedName>
        <fullName evidence="9">dTTP/UTP pyrophosphatase</fullName>
        <shortName evidence="9">dTTPase/UTPase</shortName>
        <ecNumber evidence="9">3.6.1.9</ecNumber>
    </recommendedName>
    <alternativeName>
        <fullName evidence="9">Nucleoside triphosphate pyrophosphatase</fullName>
    </alternativeName>
    <alternativeName>
        <fullName evidence="9">Nucleotide pyrophosphatase</fullName>
        <shortName evidence="9">Nucleotide PPase</shortName>
    </alternativeName>
</protein>
<dbReference type="RefSeq" id="WP_170037803.1">
    <property type="nucleotide sequence ID" value="NZ_JABDTL010000002.1"/>
</dbReference>
<evidence type="ECO:0000256" key="7">
    <source>
        <dbReference type="ARBA" id="ARBA00053369"/>
    </source>
</evidence>
<dbReference type="CDD" id="cd00555">
    <property type="entry name" value="Maf"/>
    <property type="match status" value="1"/>
</dbReference>
<dbReference type="InterPro" id="IPR003697">
    <property type="entry name" value="Maf-like"/>
</dbReference>
<comment type="function">
    <text evidence="9">Nucleoside triphosphate pyrophosphatase that hydrolyzes dTTP and UTP. May have a dual role in cell division arrest and in preventing the incorporation of modified nucleotides into cellular nucleic acids.</text>
</comment>
<proteinExistence type="inferred from homology"/>
<evidence type="ECO:0000256" key="5">
    <source>
        <dbReference type="ARBA" id="ARBA00023080"/>
    </source>
</evidence>
<feature type="site" description="Important for substrate specificity" evidence="9">
    <location>
        <position position="76"/>
    </location>
</feature>
<dbReference type="EC" id="3.6.1.9" evidence="9"/>
<evidence type="ECO:0000313" key="10">
    <source>
        <dbReference type="EMBL" id="MBB6069367.1"/>
    </source>
</evidence>
<dbReference type="Gene3D" id="3.90.950.10">
    <property type="match status" value="1"/>
</dbReference>
<comment type="catalytic activity">
    <reaction evidence="9">
        <text>dTTP + H2O = dTMP + diphosphate + H(+)</text>
        <dbReference type="Rhea" id="RHEA:28534"/>
        <dbReference type="ChEBI" id="CHEBI:15377"/>
        <dbReference type="ChEBI" id="CHEBI:15378"/>
        <dbReference type="ChEBI" id="CHEBI:33019"/>
        <dbReference type="ChEBI" id="CHEBI:37568"/>
        <dbReference type="ChEBI" id="CHEBI:63528"/>
        <dbReference type="EC" id="3.6.1.9"/>
    </reaction>
</comment>
<dbReference type="EMBL" id="JACHIA010000002">
    <property type="protein sequence ID" value="MBB6069367.1"/>
    <property type="molecule type" value="Genomic_DNA"/>
</dbReference>
<dbReference type="FunFam" id="3.90.950.10:FF:000005">
    <property type="entry name" value="7-methyl-GTP pyrophosphatase"/>
    <property type="match status" value="1"/>
</dbReference>
<evidence type="ECO:0000256" key="9">
    <source>
        <dbReference type="HAMAP-Rule" id="MF_00528"/>
    </source>
</evidence>
<accession>A0A841GL94</accession>
<evidence type="ECO:0000256" key="2">
    <source>
        <dbReference type="ARBA" id="ARBA00004496"/>
    </source>
</evidence>
<keyword evidence="4 9" id="KW-0378">Hydrolase</keyword>
<dbReference type="SUPFAM" id="SSF52972">
    <property type="entry name" value="ITPase-like"/>
    <property type="match status" value="1"/>
</dbReference>
<name>A0A841GL94_9BACT</name>
<dbReference type="AlphaFoldDB" id="A0A841GL94"/>
<evidence type="ECO:0000256" key="1">
    <source>
        <dbReference type="ARBA" id="ARBA00001968"/>
    </source>
</evidence>
<evidence type="ECO:0000256" key="3">
    <source>
        <dbReference type="ARBA" id="ARBA00022490"/>
    </source>
</evidence>
<comment type="function">
    <text evidence="7">Nucleoside triphosphate pyrophosphatase that hydrolyzes 7-methyl-GTP (m(7)GTP). May have a dual role in cell division arrest and in preventing the incorporation of modified nucleotides into cellular nucleic acids.</text>
</comment>
<evidence type="ECO:0000256" key="4">
    <source>
        <dbReference type="ARBA" id="ARBA00022801"/>
    </source>
</evidence>
<evidence type="ECO:0000256" key="8">
    <source>
        <dbReference type="ARBA" id="ARBA00060749"/>
    </source>
</evidence>
<reference evidence="10 11" key="1">
    <citation type="submission" date="2020-08" db="EMBL/GenBank/DDBJ databases">
        <title>Genomic Encyclopedia of Type Strains, Phase IV (KMG-IV): sequencing the most valuable type-strain genomes for metagenomic binning, comparative biology and taxonomic classification.</title>
        <authorList>
            <person name="Goeker M."/>
        </authorList>
    </citation>
    <scope>NUCLEOTIDE SEQUENCE [LARGE SCALE GENOMIC DNA]</scope>
    <source>
        <strain evidence="10 11">DSM 29007</strain>
    </source>
</reference>
<dbReference type="HAMAP" id="MF_00528">
    <property type="entry name" value="Maf"/>
    <property type="match status" value="1"/>
</dbReference>
<dbReference type="PANTHER" id="PTHR43213">
    <property type="entry name" value="BIFUNCTIONAL DTTP/UTP PYROPHOSPHATASE/METHYLTRANSFERASE PROTEIN-RELATED"/>
    <property type="match status" value="1"/>
</dbReference>
<sequence>MTESPTPPPLVLASQSPRRAELIGRLGLQFETLPADIDESYFSGETPSQHAERLSREKAQKIAGERPDALVVGSDTIVVVDGDVLGKPRDVEHAVQMLMRLSGREHEVHTGVAVALGKRVESSLERVKVRFRALDEAACREYVATGEPMDKAGAYGIQGFGSALVEGIEGDYFAVMGLPVVRMLDMIARFGWRYGFGTLVRAEP</sequence>
<comment type="caution">
    <text evidence="9">Lacks conserved residue(s) required for the propagation of feature annotation.</text>
</comment>
<organism evidence="10 11">
    <name type="scientific">Longimicrobium terrae</name>
    <dbReference type="NCBI Taxonomy" id="1639882"/>
    <lineage>
        <taxon>Bacteria</taxon>
        <taxon>Pseudomonadati</taxon>
        <taxon>Gemmatimonadota</taxon>
        <taxon>Longimicrobiia</taxon>
        <taxon>Longimicrobiales</taxon>
        <taxon>Longimicrobiaceae</taxon>
        <taxon>Longimicrobium</taxon>
    </lineage>
</organism>
<dbReference type="NCBIfam" id="TIGR00172">
    <property type="entry name" value="maf"/>
    <property type="match status" value="1"/>
</dbReference>
<dbReference type="PANTHER" id="PTHR43213:SF5">
    <property type="entry name" value="BIFUNCTIONAL DTTP_UTP PYROPHOSPHATASE_METHYLTRANSFERASE PROTEIN-RELATED"/>
    <property type="match status" value="1"/>
</dbReference>
<evidence type="ECO:0000313" key="11">
    <source>
        <dbReference type="Proteomes" id="UP000582837"/>
    </source>
</evidence>
<dbReference type="InterPro" id="IPR029001">
    <property type="entry name" value="ITPase-like_fam"/>
</dbReference>
<comment type="catalytic activity">
    <reaction evidence="9">
        <text>UTP + H2O = UMP + diphosphate + H(+)</text>
        <dbReference type="Rhea" id="RHEA:29395"/>
        <dbReference type="ChEBI" id="CHEBI:15377"/>
        <dbReference type="ChEBI" id="CHEBI:15378"/>
        <dbReference type="ChEBI" id="CHEBI:33019"/>
        <dbReference type="ChEBI" id="CHEBI:46398"/>
        <dbReference type="ChEBI" id="CHEBI:57865"/>
        <dbReference type="EC" id="3.6.1.9"/>
    </reaction>
</comment>
<feature type="site" description="Important for substrate specificity" evidence="9">
    <location>
        <position position="158"/>
    </location>
</feature>
<dbReference type="PIRSF" id="PIRSF006305">
    <property type="entry name" value="Maf"/>
    <property type="match status" value="1"/>
</dbReference>
<feature type="site" description="Important for substrate specificity" evidence="9">
    <location>
        <position position="18"/>
    </location>
</feature>
<comment type="similarity">
    <text evidence="9">Belongs to the Maf family. YhdE subfamily.</text>
</comment>
<comment type="similarity">
    <text evidence="8">Belongs to the Maf family. YceF subfamily.</text>
</comment>
<comment type="catalytic activity">
    <reaction evidence="6">
        <text>N(7)-methyl-GTP + H2O = N(7)-methyl-GMP + diphosphate + H(+)</text>
        <dbReference type="Rhea" id="RHEA:58744"/>
        <dbReference type="ChEBI" id="CHEBI:15377"/>
        <dbReference type="ChEBI" id="CHEBI:15378"/>
        <dbReference type="ChEBI" id="CHEBI:33019"/>
        <dbReference type="ChEBI" id="CHEBI:58285"/>
        <dbReference type="ChEBI" id="CHEBI:87133"/>
    </reaction>
</comment>
<dbReference type="GO" id="GO:0005737">
    <property type="term" value="C:cytoplasm"/>
    <property type="evidence" value="ECO:0007669"/>
    <property type="project" value="UniProtKB-SubCell"/>
</dbReference>
<keyword evidence="5 9" id="KW-0546">Nucleotide metabolism</keyword>
<keyword evidence="11" id="KW-1185">Reference proteome</keyword>
<dbReference type="Pfam" id="PF02545">
    <property type="entry name" value="Maf"/>
    <property type="match status" value="1"/>
</dbReference>
<feature type="active site" description="Proton acceptor" evidence="9">
    <location>
        <position position="75"/>
    </location>
</feature>
<dbReference type="GO" id="GO:0009117">
    <property type="term" value="P:nucleotide metabolic process"/>
    <property type="evidence" value="ECO:0007669"/>
    <property type="project" value="UniProtKB-KW"/>
</dbReference>
<keyword evidence="3 9" id="KW-0963">Cytoplasm</keyword>